<dbReference type="STRING" id="56857.A0A200QFR2"/>
<dbReference type="OrthoDB" id="610337at2759"/>
<dbReference type="NCBIfam" id="TIGR01640">
    <property type="entry name" value="F_box_assoc_1"/>
    <property type="match status" value="1"/>
</dbReference>
<dbReference type="PROSITE" id="PS50181">
    <property type="entry name" value="FBOX"/>
    <property type="match status" value="1"/>
</dbReference>
<evidence type="ECO:0000313" key="2">
    <source>
        <dbReference type="EMBL" id="OVA09217.1"/>
    </source>
</evidence>
<dbReference type="InterPro" id="IPR013187">
    <property type="entry name" value="F-box-assoc_dom_typ3"/>
</dbReference>
<dbReference type="InterPro" id="IPR036047">
    <property type="entry name" value="F-box-like_dom_sf"/>
</dbReference>
<comment type="caution">
    <text evidence="2">The sequence shown here is derived from an EMBL/GenBank/DDBJ whole genome shotgun (WGS) entry which is preliminary data.</text>
</comment>
<dbReference type="InterPro" id="IPR050796">
    <property type="entry name" value="SCF_F-box_component"/>
</dbReference>
<sequence>MLNQHIDEKKDERSKKKRTETEIKHTCGFELGSMEKLLPAEIILDIFSRLPAKSVLQCRQVCKKWRNILFVNDTNFAGTHLRRQLHQLHEYHSNSNSAAAAAPAKVGLPFLISGINQLYYGEYDDNDEKYPYKILTRINHPSINMISFAGSCNGLLCLSLHHDDIGDPIYICNPITNEYVNLPCISNENRRISRIMYGFGYHPSTNEYKVVRIYFLQSQDTGQVQVYTLGSGSGWRNRGEVSTYSDQQWARLRLPSRGTLANGAIHWLLHKELKILAFDLADEEFHVVPSPPCCRPPGYSKHSSFILRQLGRCLCVIHQVAGERVEIWSLKKTTNNTTTYNMKEPEYLSWTWSREFSIPWIGQYENKFNPFALTKRGTVLLGFNYERSLSLYDPNTAKLQTLFDDDTGLEHFCNIHPHVNSFVSLKSLGEVVGEEKDIFAKTIRLGKVVQSSKDFKTN</sequence>
<gene>
    <name evidence="2" type="ORF">BVC80_659g53</name>
</gene>
<evidence type="ECO:0000259" key="1">
    <source>
        <dbReference type="PROSITE" id="PS50181"/>
    </source>
</evidence>
<dbReference type="EMBL" id="MVGT01002164">
    <property type="protein sequence ID" value="OVA09217.1"/>
    <property type="molecule type" value="Genomic_DNA"/>
</dbReference>
<dbReference type="Pfam" id="PF12937">
    <property type="entry name" value="F-box-like"/>
    <property type="match status" value="1"/>
</dbReference>
<protein>
    <submittedName>
        <fullName evidence="2">F-box domain</fullName>
    </submittedName>
</protein>
<dbReference type="AlphaFoldDB" id="A0A200QFR2"/>
<dbReference type="SUPFAM" id="SSF81383">
    <property type="entry name" value="F-box domain"/>
    <property type="match status" value="1"/>
</dbReference>
<dbReference type="InParanoid" id="A0A200QFR2"/>
<feature type="domain" description="F-box" evidence="1">
    <location>
        <begin position="38"/>
        <end position="79"/>
    </location>
</feature>
<dbReference type="SMART" id="SM00256">
    <property type="entry name" value="FBOX"/>
    <property type="match status" value="1"/>
</dbReference>
<dbReference type="OMA" id="HINMWIM"/>
<keyword evidence="3" id="KW-1185">Reference proteome</keyword>
<dbReference type="Proteomes" id="UP000195402">
    <property type="component" value="Unassembled WGS sequence"/>
</dbReference>
<name>A0A200QFR2_MACCD</name>
<reference evidence="2 3" key="1">
    <citation type="journal article" date="2017" name="Mol. Plant">
        <title>The Genome of Medicinal Plant Macleaya cordata Provides New Insights into Benzylisoquinoline Alkaloids Metabolism.</title>
        <authorList>
            <person name="Liu X."/>
            <person name="Liu Y."/>
            <person name="Huang P."/>
            <person name="Ma Y."/>
            <person name="Qing Z."/>
            <person name="Tang Q."/>
            <person name="Cao H."/>
            <person name="Cheng P."/>
            <person name="Zheng Y."/>
            <person name="Yuan Z."/>
            <person name="Zhou Y."/>
            <person name="Liu J."/>
            <person name="Tang Z."/>
            <person name="Zhuo Y."/>
            <person name="Zhang Y."/>
            <person name="Yu L."/>
            <person name="Huang J."/>
            <person name="Yang P."/>
            <person name="Peng Q."/>
            <person name="Zhang J."/>
            <person name="Jiang W."/>
            <person name="Zhang Z."/>
            <person name="Lin K."/>
            <person name="Ro D.K."/>
            <person name="Chen X."/>
            <person name="Xiong X."/>
            <person name="Shang Y."/>
            <person name="Huang S."/>
            <person name="Zeng J."/>
        </authorList>
    </citation>
    <scope>NUCLEOTIDE SEQUENCE [LARGE SCALE GENOMIC DNA]</scope>
    <source>
        <strain evidence="3">cv. BLH2017</strain>
        <tissue evidence="2">Root</tissue>
    </source>
</reference>
<dbReference type="PANTHER" id="PTHR31672:SF13">
    <property type="entry name" value="F-BOX PROTEIN CPR30-LIKE"/>
    <property type="match status" value="1"/>
</dbReference>
<dbReference type="Gene3D" id="1.20.1280.50">
    <property type="match status" value="1"/>
</dbReference>
<dbReference type="InterPro" id="IPR001810">
    <property type="entry name" value="F-box_dom"/>
</dbReference>
<dbReference type="InterPro" id="IPR017451">
    <property type="entry name" value="F-box-assoc_interact_dom"/>
</dbReference>
<organism evidence="2 3">
    <name type="scientific">Macleaya cordata</name>
    <name type="common">Five-seeded plume-poppy</name>
    <name type="synonym">Bocconia cordata</name>
    <dbReference type="NCBI Taxonomy" id="56857"/>
    <lineage>
        <taxon>Eukaryota</taxon>
        <taxon>Viridiplantae</taxon>
        <taxon>Streptophyta</taxon>
        <taxon>Embryophyta</taxon>
        <taxon>Tracheophyta</taxon>
        <taxon>Spermatophyta</taxon>
        <taxon>Magnoliopsida</taxon>
        <taxon>Ranunculales</taxon>
        <taxon>Papaveraceae</taxon>
        <taxon>Papaveroideae</taxon>
        <taxon>Macleaya</taxon>
    </lineage>
</organism>
<dbReference type="PANTHER" id="PTHR31672">
    <property type="entry name" value="BNACNNG10540D PROTEIN"/>
    <property type="match status" value="1"/>
</dbReference>
<dbReference type="Pfam" id="PF08268">
    <property type="entry name" value="FBA_3"/>
    <property type="match status" value="1"/>
</dbReference>
<accession>A0A200QFR2</accession>
<proteinExistence type="predicted"/>
<evidence type="ECO:0000313" key="3">
    <source>
        <dbReference type="Proteomes" id="UP000195402"/>
    </source>
</evidence>
<dbReference type="CDD" id="cd22157">
    <property type="entry name" value="F-box_AtFBW1-like"/>
    <property type="match status" value="1"/>
</dbReference>